<comment type="pathway">
    <text evidence="2">Cofactor biosynthesis; L-ascorbate biosynthesis.</text>
</comment>
<proteinExistence type="inferred from homology"/>
<dbReference type="GO" id="GO:0016020">
    <property type="term" value="C:membrane"/>
    <property type="evidence" value="ECO:0007669"/>
    <property type="project" value="InterPro"/>
</dbReference>
<dbReference type="FunFam" id="3.30.465.10:FF:000033">
    <property type="entry name" value="L-gulonolactone oxidase 5"/>
    <property type="match status" value="1"/>
</dbReference>
<dbReference type="EC" id="1.1.3.8" evidence="4"/>
<evidence type="ECO:0000313" key="14">
    <source>
        <dbReference type="RefSeq" id="XP_004494863.1"/>
    </source>
</evidence>
<dbReference type="eggNOG" id="KOG4730">
    <property type="taxonomic scope" value="Eukaryota"/>
</dbReference>
<evidence type="ECO:0000259" key="12">
    <source>
        <dbReference type="PROSITE" id="PS51387"/>
    </source>
</evidence>
<dbReference type="PROSITE" id="PS51387">
    <property type="entry name" value="FAD_PCMH"/>
    <property type="match status" value="1"/>
</dbReference>
<evidence type="ECO:0000256" key="10">
    <source>
        <dbReference type="ARBA" id="ARBA00048083"/>
    </source>
</evidence>
<feature type="domain" description="FAD-binding PCMH-type" evidence="12">
    <location>
        <begin position="50"/>
        <end position="230"/>
    </location>
</feature>
<dbReference type="InterPro" id="IPR010030">
    <property type="entry name" value="GULO_Plant"/>
</dbReference>
<keyword evidence="6" id="KW-0060">Ascorbate biosynthesis</keyword>
<dbReference type="InterPro" id="IPR016169">
    <property type="entry name" value="FAD-bd_PCMH_sub2"/>
</dbReference>
<dbReference type="InterPro" id="IPR006094">
    <property type="entry name" value="Oxid_FAD_bind_N"/>
</dbReference>
<evidence type="ECO:0000256" key="3">
    <source>
        <dbReference type="ARBA" id="ARBA00005466"/>
    </source>
</evidence>
<accession>A0A1S2XUT8</accession>
<dbReference type="STRING" id="3827.A0A1S2XUT8"/>
<gene>
    <name evidence="14" type="primary">LOC101495962</name>
</gene>
<dbReference type="Pfam" id="PF01565">
    <property type="entry name" value="FAD_binding_4"/>
    <property type="match status" value="1"/>
</dbReference>
<reference evidence="14" key="2">
    <citation type="submission" date="2025-08" db="UniProtKB">
        <authorList>
            <consortium name="RefSeq"/>
        </authorList>
    </citation>
    <scope>IDENTIFICATION</scope>
    <source>
        <tissue evidence="14">Etiolated seedlings</tissue>
    </source>
</reference>
<dbReference type="GeneID" id="101495962"/>
<dbReference type="UniPathway" id="UPA00132"/>
<dbReference type="OrthoDB" id="610608at2759"/>
<evidence type="ECO:0000256" key="4">
    <source>
        <dbReference type="ARBA" id="ARBA00013121"/>
    </source>
</evidence>
<reference evidence="13" key="1">
    <citation type="journal article" date="2013" name="Nat. Biotechnol.">
        <title>Draft genome sequence of chickpea (Cicer arietinum) provides a resource for trait improvement.</title>
        <authorList>
            <person name="Varshney R.K."/>
            <person name="Song C."/>
            <person name="Saxena R.K."/>
            <person name="Azam S."/>
            <person name="Yu S."/>
            <person name="Sharpe A.G."/>
            <person name="Cannon S."/>
            <person name="Baek J."/>
            <person name="Rosen B.D."/>
            <person name="Tar'an B."/>
            <person name="Millan T."/>
            <person name="Zhang X."/>
            <person name="Ramsay L.D."/>
            <person name="Iwata A."/>
            <person name="Wang Y."/>
            <person name="Nelson W."/>
            <person name="Farmer A.D."/>
            <person name="Gaur P.M."/>
            <person name="Soderlund C."/>
            <person name="Penmetsa R.V."/>
            <person name="Xu C."/>
            <person name="Bharti A.K."/>
            <person name="He W."/>
            <person name="Winter P."/>
            <person name="Zhao S."/>
            <person name="Hane J.K."/>
            <person name="Carrasquilla-Garcia N."/>
            <person name="Condie J.A."/>
            <person name="Upadhyaya H.D."/>
            <person name="Luo M.C."/>
            <person name="Thudi M."/>
            <person name="Gowda C.L."/>
            <person name="Singh N.P."/>
            <person name="Lichtenzveig J."/>
            <person name="Gali K.K."/>
            <person name="Rubio J."/>
            <person name="Nadarajan N."/>
            <person name="Dolezel J."/>
            <person name="Bansal K.C."/>
            <person name="Xu X."/>
            <person name="Edwards D."/>
            <person name="Zhang G."/>
            <person name="Kahl G."/>
            <person name="Gil J."/>
            <person name="Singh K.B."/>
            <person name="Datta S.K."/>
            <person name="Jackson S.A."/>
            <person name="Wang J."/>
            <person name="Cook D.R."/>
        </authorList>
    </citation>
    <scope>NUCLEOTIDE SEQUENCE [LARGE SCALE GENOMIC DNA]</scope>
    <source>
        <strain evidence="13">cv. CDC Frontier</strain>
    </source>
</reference>
<dbReference type="Proteomes" id="UP000087171">
    <property type="component" value="Chromosome Ca3"/>
</dbReference>
<dbReference type="Pfam" id="PF04030">
    <property type="entry name" value="ALO"/>
    <property type="match status" value="1"/>
</dbReference>
<feature type="chain" id="PRO_5010229894" description="L-gulonolactone oxidase" evidence="11">
    <location>
        <begin position="22"/>
        <end position="588"/>
    </location>
</feature>
<evidence type="ECO:0000256" key="2">
    <source>
        <dbReference type="ARBA" id="ARBA00005147"/>
    </source>
</evidence>
<evidence type="ECO:0000313" key="13">
    <source>
        <dbReference type="Proteomes" id="UP000087171"/>
    </source>
</evidence>
<dbReference type="GO" id="GO:0071949">
    <property type="term" value="F:FAD binding"/>
    <property type="evidence" value="ECO:0007669"/>
    <property type="project" value="InterPro"/>
</dbReference>
<dbReference type="Pfam" id="PF22906">
    <property type="entry name" value="GULLO2-like_3rd"/>
    <property type="match status" value="1"/>
</dbReference>
<dbReference type="PaxDb" id="3827-XP_004494863.1"/>
<evidence type="ECO:0000256" key="6">
    <source>
        <dbReference type="ARBA" id="ARBA00022644"/>
    </source>
</evidence>
<comment type="catalytic activity">
    <reaction evidence="10">
        <text>L-gulono-1,4-lactone + O2 = L-ascorbate + H2O2 + H(+)</text>
        <dbReference type="Rhea" id="RHEA:32363"/>
        <dbReference type="ChEBI" id="CHEBI:15378"/>
        <dbReference type="ChEBI" id="CHEBI:15379"/>
        <dbReference type="ChEBI" id="CHEBI:16240"/>
        <dbReference type="ChEBI" id="CHEBI:17587"/>
        <dbReference type="ChEBI" id="CHEBI:38290"/>
        <dbReference type="EC" id="1.1.3.8"/>
    </reaction>
</comment>
<evidence type="ECO:0000256" key="8">
    <source>
        <dbReference type="ARBA" id="ARBA00022827"/>
    </source>
</evidence>
<name>A0A1S2XUT8_CICAR</name>
<feature type="signal peptide" evidence="11">
    <location>
        <begin position="1"/>
        <end position="21"/>
    </location>
</feature>
<keyword evidence="9" id="KW-0560">Oxidoreductase</keyword>
<evidence type="ECO:0000256" key="7">
    <source>
        <dbReference type="ARBA" id="ARBA00022729"/>
    </source>
</evidence>
<evidence type="ECO:0000256" key="1">
    <source>
        <dbReference type="ARBA" id="ARBA00001974"/>
    </source>
</evidence>
<sequence>MMRELKWSVFIFLFIMYGVNSSPPSDPIQCSSKNTNCTITNANGMFPDRSICKVGEVKYPTSEAELISIVALASKNNKKMKVATRFSHSIPKLACPDGQNGLLISTKNLNKVLKIDAEAMTMTVESGVTLRQIISEAARFEMALPYTPYWWGLTIGGLMGTGAHGSTLWGKGSAVHEYVIDIRIVSPAGPQEGYAKVRNLNESHQHLNAARVSLGVLGVISQVTLKLEPLFKRSVTYITKDDSDLGDELISFGRKHEFGDVSWYPSQQKAIYRVDDRASANTLGNGLYDFTPFRSTLSAALTVIRATEELQEEKRDANGKCIGAKLIVATLEGTGYGLSNNGVFLGYPVVGLNNRMQSSGTCLDSLNDQMITACPWDSRIKGEFYHQTTFSVSLSVVKNFIEDIQKLVELEPKALCGLELYNGILMRYVTASSAYLGKTEDAVDFDITYFRSKDPLAPRLFEDIIEEIEQIGLFKYGGLPHWGKNRNLGFVGAIKKYNKADEFLKVKEEYDPKGLFSSEWTDQVLGLKEGVTILKDGCALEGLCICSQDSHCAPNKSYFCRPGRVYKDARVCRHDVQIKEESVLKDEL</sequence>
<dbReference type="PANTHER" id="PTHR13878:SF157">
    <property type="entry name" value="L-GULONOLACTONE OXIDASE"/>
    <property type="match status" value="1"/>
</dbReference>
<dbReference type="KEGG" id="cam:101495962"/>
<evidence type="ECO:0000256" key="11">
    <source>
        <dbReference type="SAM" id="SignalP"/>
    </source>
</evidence>
<dbReference type="InterPro" id="IPR055154">
    <property type="entry name" value="GULLO2-like_C"/>
</dbReference>
<dbReference type="AlphaFoldDB" id="A0A1S2XUT8"/>
<keyword evidence="7 11" id="KW-0732">Signal</keyword>
<dbReference type="NCBIfam" id="TIGR01677">
    <property type="entry name" value="pln_FAD_oxido"/>
    <property type="match status" value="1"/>
</dbReference>
<keyword evidence="5" id="KW-0285">Flavoprotein</keyword>
<dbReference type="GO" id="GO:0050105">
    <property type="term" value="F:L-gulonolactone oxidase activity"/>
    <property type="evidence" value="ECO:0007669"/>
    <property type="project" value="UniProtKB-EC"/>
</dbReference>
<dbReference type="SUPFAM" id="SSF56176">
    <property type="entry name" value="FAD-binding/transporter-associated domain-like"/>
    <property type="match status" value="1"/>
</dbReference>
<keyword evidence="8" id="KW-0274">FAD</keyword>
<comment type="similarity">
    <text evidence="3">Belongs to the oxygen-dependent FAD-linked oxidoreductase family.</text>
</comment>
<dbReference type="InterPro" id="IPR036318">
    <property type="entry name" value="FAD-bd_PCMH-like_sf"/>
</dbReference>
<dbReference type="InterPro" id="IPR007173">
    <property type="entry name" value="ALO_C"/>
</dbReference>
<dbReference type="InterPro" id="IPR016166">
    <property type="entry name" value="FAD-bd_PCMH"/>
</dbReference>
<dbReference type="RefSeq" id="XP_004494863.1">
    <property type="nucleotide sequence ID" value="XM_004494806.3"/>
</dbReference>
<dbReference type="GO" id="GO:0003885">
    <property type="term" value="F:D-arabinono-1,4-lactone oxidase activity"/>
    <property type="evidence" value="ECO:0007669"/>
    <property type="project" value="InterPro"/>
</dbReference>
<dbReference type="PANTHER" id="PTHR13878">
    <property type="entry name" value="GULONOLACTONE OXIDASE"/>
    <property type="match status" value="1"/>
</dbReference>
<dbReference type="InterPro" id="IPR050432">
    <property type="entry name" value="FAD-linked_Oxidoreductases_BP"/>
</dbReference>
<protein>
    <recommendedName>
        <fullName evidence="4">L-gulonolactone oxidase</fullName>
        <ecNumber evidence="4">1.1.3.8</ecNumber>
    </recommendedName>
</protein>
<dbReference type="Gene3D" id="3.30.465.10">
    <property type="match status" value="1"/>
</dbReference>
<comment type="cofactor">
    <cofactor evidence="1">
        <name>FAD</name>
        <dbReference type="ChEBI" id="CHEBI:57692"/>
    </cofactor>
</comment>
<evidence type="ECO:0000256" key="9">
    <source>
        <dbReference type="ARBA" id="ARBA00023002"/>
    </source>
</evidence>
<dbReference type="GO" id="GO:0019853">
    <property type="term" value="P:L-ascorbic acid biosynthetic process"/>
    <property type="evidence" value="ECO:0007669"/>
    <property type="project" value="UniProtKB-UniPathway"/>
</dbReference>
<evidence type="ECO:0000256" key="5">
    <source>
        <dbReference type="ARBA" id="ARBA00022630"/>
    </source>
</evidence>
<keyword evidence="13" id="KW-1185">Reference proteome</keyword>
<organism evidence="13 14">
    <name type="scientific">Cicer arietinum</name>
    <name type="common">Chickpea</name>
    <name type="synonym">Garbanzo</name>
    <dbReference type="NCBI Taxonomy" id="3827"/>
    <lineage>
        <taxon>Eukaryota</taxon>
        <taxon>Viridiplantae</taxon>
        <taxon>Streptophyta</taxon>
        <taxon>Embryophyta</taxon>
        <taxon>Tracheophyta</taxon>
        <taxon>Spermatophyta</taxon>
        <taxon>Magnoliopsida</taxon>
        <taxon>eudicotyledons</taxon>
        <taxon>Gunneridae</taxon>
        <taxon>Pentapetalae</taxon>
        <taxon>rosids</taxon>
        <taxon>fabids</taxon>
        <taxon>Fabales</taxon>
        <taxon>Fabaceae</taxon>
        <taxon>Papilionoideae</taxon>
        <taxon>50 kb inversion clade</taxon>
        <taxon>NPAAA clade</taxon>
        <taxon>Hologalegina</taxon>
        <taxon>IRL clade</taxon>
        <taxon>Cicereae</taxon>
        <taxon>Cicer</taxon>
    </lineage>
</organism>